<accession>A0A6J5Q6L5</accession>
<dbReference type="EMBL" id="LR796962">
    <property type="protein sequence ID" value="CAB4178117.1"/>
    <property type="molecule type" value="Genomic_DNA"/>
</dbReference>
<reference evidence="1" key="1">
    <citation type="submission" date="2020-05" db="EMBL/GenBank/DDBJ databases">
        <authorList>
            <person name="Chiriac C."/>
            <person name="Salcher M."/>
            <person name="Ghai R."/>
            <person name="Kavagutti S V."/>
        </authorList>
    </citation>
    <scope>NUCLEOTIDE SEQUENCE</scope>
</reference>
<name>A0A6J5Q6L5_9CAUD</name>
<evidence type="ECO:0000313" key="2">
    <source>
        <dbReference type="EMBL" id="CAB5229254.1"/>
    </source>
</evidence>
<protein>
    <submittedName>
        <fullName evidence="1">Uncharacterized protein</fullName>
    </submittedName>
</protein>
<evidence type="ECO:0000313" key="1">
    <source>
        <dbReference type="EMBL" id="CAB4178117.1"/>
    </source>
</evidence>
<gene>
    <name evidence="1" type="ORF">UFOVP1015_39</name>
    <name evidence="2" type="ORF">UFOVP1551_20</name>
</gene>
<sequence>MILLKYNEANNVVVTLTEKQTFTPLQYLFIFKSGNLGKQYGCAADNISTFTGRYNEFIITQSSTPDLLNGVITLGEGGYYSYTIYGIDEVLDLTELTAAIQMSQSELETAYTVELLETGKMRYIKTPTAMTEFKAATENKTVFQNT</sequence>
<organism evidence="1">
    <name type="scientific">uncultured Caudovirales phage</name>
    <dbReference type="NCBI Taxonomy" id="2100421"/>
    <lineage>
        <taxon>Viruses</taxon>
        <taxon>Duplodnaviria</taxon>
        <taxon>Heunggongvirae</taxon>
        <taxon>Uroviricota</taxon>
        <taxon>Caudoviricetes</taxon>
        <taxon>Peduoviridae</taxon>
        <taxon>Maltschvirus</taxon>
        <taxon>Maltschvirus maltsch</taxon>
    </lineage>
</organism>
<proteinExistence type="predicted"/>
<dbReference type="EMBL" id="LR798401">
    <property type="protein sequence ID" value="CAB5229254.1"/>
    <property type="molecule type" value="Genomic_DNA"/>
</dbReference>